<feature type="transmembrane region" description="Helical" evidence="7">
    <location>
        <begin position="597"/>
        <end position="615"/>
    </location>
</feature>
<feature type="region of interest" description="Disordered" evidence="6">
    <location>
        <begin position="160"/>
        <end position="217"/>
    </location>
</feature>
<comment type="caution">
    <text evidence="9">The sequence shown here is derived from an EMBL/GenBank/DDBJ whole genome shotgun (WGS) entry which is preliminary data.</text>
</comment>
<evidence type="ECO:0000313" key="10">
    <source>
        <dbReference type="Proteomes" id="UP001178507"/>
    </source>
</evidence>
<reference evidence="9" key="1">
    <citation type="submission" date="2023-08" db="EMBL/GenBank/DDBJ databases">
        <authorList>
            <person name="Chen Y."/>
            <person name="Shah S."/>
            <person name="Dougan E. K."/>
            <person name="Thang M."/>
            <person name="Chan C."/>
        </authorList>
    </citation>
    <scope>NUCLEOTIDE SEQUENCE</scope>
</reference>
<gene>
    <name evidence="9" type="ORF">EVOR1521_LOCUS12754</name>
</gene>
<sequence length="925" mass="100157">MAPVDAGDVEVDVAALRSGSQDPRLHVGESEVRRAVLMALRRRDGKELAPFAEQVLPLVADPASEVRQIALDVVSKMNCDELRSSVAQRCTAQPFRPFRPSRPLSAPSRRRQCPEVPAFDAPDAGLRDNPLMAGGVGGFGLGPGSPGSLDGGFWDTDDGGVRSTGFEGDSTPERPATPDATPRFGAGNAFFELPRESSPRGSGGQGRRWQSPHVCTAPRRHSETMRALEQYLSFEPAFHWRVRDTMAFNPKPMQGDALALLLSDNDWKVREGALLMMRRLVPIYWVQHADTVAGMLRDRTPEVRMAACVALFHLDPSDLEYQAHRVVVALKDELWPVREAALLALRKLRPSQLRVWAHEALRCKLDESLRVRCAAQRVLERLAPNVLADLACRGARGMSLMFEYLHPLRGSDDTFTVKALAIGNNLAVHAESSSAGADLLSVTLTVDKENMDNEPVSVAARAKEWQERVAAGISQRLLSRQNSTAVLGRALEAATVASLAGCVDGAGWSGMTGSTPRTPLPWKSLAVLCCICLIDCINATILNPYVDDMVSRLLHTSRGSPEVAMWVSVLVGSYSICEVAFSAMWGMLADRVGRRPVLLVGLAGSAVAPLIFGLADSLAVALFARILDGFFCGNVGVARTYLGELVDSSNEAQAFGILSSTFSLGLFIGPMLGGLLAYPGRWQLFAGTVFDTHPFFLANLSYALLAVAAFFLGLAALPESRQIQRDPLLGAGAARSTWQGFPRTPHLRKLLVASSLLLGYVSSRLNAFVLVSSLPRDLNGLALTPHQFGYIQVIAACMILLTQLTVYPVLVRKCGPHKGYAVAIAWTVLLTLPMPAYYLVADPDRYHFWRYVPVTLWQGLSQIGFSSAFPLSIMLVNRECSAENRGSINGWCNSLNALSRGLGPVISGSLVSLGCAAERELPGGR</sequence>
<evidence type="ECO:0000256" key="6">
    <source>
        <dbReference type="SAM" id="MobiDB-lite"/>
    </source>
</evidence>
<proteinExistence type="predicted"/>
<organism evidence="9 10">
    <name type="scientific">Effrenium voratum</name>
    <dbReference type="NCBI Taxonomy" id="2562239"/>
    <lineage>
        <taxon>Eukaryota</taxon>
        <taxon>Sar</taxon>
        <taxon>Alveolata</taxon>
        <taxon>Dinophyceae</taxon>
        <taxon>Suessiales</taxon>
        <taxon>Symbiodiniaceae</taxon>
        <taxon>Effrenium</taxon>
    </lineage>
</organism>
<evidence type="ECO:0000256" key="5">
    <source>
        <dbReference type="ARBA" id="ARBA00023136"/>
    </source>
</evidence>
<evidence type="ECO:0000256" key="2">
    <source>
        <dbReference type="ARBA" id="ARBA00022448"/>
    </source>
</evidence>
<dbReference type="SUPFAM" id="SSF48371">
    <property type="entry name" value="ARM repeat"/>
    <property type="match status" value="1"/>
</dbReference>
<keyword evidence="4 7" id="KW-1133">Transmembrane helix</keyword>
<keyword evidence="5 7" id="KW-0472">Membrane</keyword>
<dbReference type="GO" id="GO:0016020">
    <property type="term" value="C:membrane"/>
    <property type="evidence" value="ECO:0007669"/>
    <property type="project" value="UniProtKB-SubCell"/>
</dbReference>
<feature type="transmembrane region" description="Helical" evidence="7">
    <location>
        <begin position="621"/>
        <end position="642"/>
    </location>
</feature>
<evidence type="ECO:0000256" key="4">
    <source>
        <dbReference type="ARBA" id="ARBA00022989"/>
    </source>
</evidence>
<feature type="region of interest" description="Disordered" evidence="6">
    <location>
        <begin position="98"/>
        <end position="126"/>
    </location>
</feature>
<dbReference type="CDD" id="cd17330">
    <property type="entry name" value="MFS_SLC46_TetA_like"/>
    <property type="match status" value="1"/>
</dbReference>
<dbReference type="InterPro" id="IPR011989">
    <property type="entry name" value="ARM-like"/>
</dbReference>
<evidence type="ECO:0000313" key="9">
    <source>
        <dbReference type="EMBL" id="CAJ1386391.1"/>
    </source>
</evidence>
<accession>A0AA36IEX4</accession>
<dbReference type="InterPro" id="IPR011701">
    <property type="entry name" value="MFS"/>
</dbReference>
<evidence type="ECO:0000256" key="7">
    <source>
        <dbReference type="SAM" id="Phobius"/>
    </source>
</evidence>
<dbReference type="PANTHER" id="PTHR23504">
    <property type="entry name" value="MAJOR FACILITATOR SUPERFAMILY DOMAIN-CONTAINING PROTEIN 10"/>
    <property type="match status" value="1"/>
</dbReference>
<protein>
    <recommendedName>
        <fullName evidence="8">Major facilitator superfamily (MFS) profile domain-containing protein</fullName>
    </recommendedName>
</protein>
<feature type="transmembrane region" description="Helical" evidence="7">
    <location>
        <begin position="563"/>
        <end position="585"/>
    </location>
</feature>
<feature type="transmembrane region" description="Helical" evidence="7">
    <location>
        <begin position="822"/>
        <end position="840"/>
    </location>
</feature>
<dbReference type="AlphaFoldDB" id="A0AA36IEX4"/>
<evidence type="ECO:0000256" key="1">
    <source>
        <dbReference type="ARBA" id="ARBA00004141"/>
    </source>
</evidence>
<dbReference type="GO" id="GO:0022857">
    <property type="term" value="F:transmembrane transporter activity"/>
    <property type="evidence" value="ECO:0007669"/>
    <property type="project" value="InterPro"/>
</dbReference>
<feature type="domain" description="Major facilitator superfamily (MFS) profile" evidence="8">
    <location>
        <begin position="524"/>
        <end position="925"/>
    </location>
</feature>
<keyword evidence="3 7" id="KW-0812">Transmembrane</keyword>
<comment type="subcellular location">
    <subcellularLocation>
        <location evidence="1">Membrane</location>
        <topology evidence="1">Multi-pass membrane protein</topology>
    </subcellularLocation>
</comment>
<keyword evidence="10" id="KW-1185">Reference proteome</keyword>
<dbReference type="PRINTS" id="PR01036">
    <property type="entry name" value="TCRTETB"/>
</dbReference>
<feature type="transmembrane region" description="Helical" evidence="7">
    <location>
        <begin position="654"/>
        <end position="676"/>
    </location>
</feature>
<dbReference type="InterPro" id="IPR016024">
    <property type="entry name" value="ARM-type_fold"/>
</dbReference>
<feature type="transmembrane region" description="Helical" evidence="7">
    <location>
        <begin position="696"/>
        <end position="717"/>
    </location>
</feature>
<dbReference type="PANTHER" id="PTHR23504:SF15">
    <property type="entry name" value="MAJOR FACILITATOR SUPERFAMILY (MFS) PROFILE DOMAIN-CONTAINING PROTEIN"/>
    <property type="match status" value="1"/>
</dbReference>
<feature type="compositionally biased region" description="Low complexity" evidence="6">
    <location>
        <begin position="98"/>
        <end position="107"/>
    </location>
</feature>
<dbReference type="Pfam" id="PF07690">
    <property type="entry name" value="MFS_1"/>
    <property type="match status" value="1"/>
</dbReference>
<keyword evidence="2" id="KW-0813">Transport</keyword>
<feature type="transmembrane region" description="Helical" evidence="7">
    <location>
        <begin position="790"/>
        <end position="810"/>
    </location>
</feature>
<feature type="transmembrane region" description="Helical" evidence="7">
    <location>
        <begin position="860"/>
        <end position="877"/>
    </location>
</feature>
<dbReference type="InterPro" id="IPR020846">
    <property type="entry name" value="MFS_dom"/>
</dbReference>
<evidence type="ECO:0000259" key="8">
    <source>
        <dbReference type="PROSITE" id="PS50850"/>
    </source>
</evidence>
<dbReference type="Gene3D" id="1.25.10.10">
    <property type="entry name" value="Leucine-rich Repeat Variant"/>
    <property type="match status" value="1"/>
</dbReference>
<dbReference type="EMBL" id="CAUJNA010001361">
    <property type="protein sequence ID" value="CAJ1386391.1"/>
    <property type="molecule type" value="Genomic_DNA"/>
</dbReference>
<name>A0AA36IEX4_9DINO</name>
<feature type="transmembrane region" description="Helical" evidence="7">
    <location>
        <begin position="750"/>
        <end position="770"/>
    </location>
</feature>
<dbReference type="InterPro" id="IPR036259">
    <property type="entry name" value="MFS_trans_sf"/>
</dbReference>
<dbReference type="Proteomes" id="UP001178507">
    <property type="component" value="Unassembled WGS sequence"/>
</dbReference>
<evidence type="ECO:0000256" key="3">
    <source>
        <dbReference type="ARBA" id="ARBA00022692"/>
    </source>
</evidence>
<dbReference type="PROSITE" id="PS50850">
    <property type="entry name" value="MFS"/>
    <property type="match status" value="1"/>
</dbReference>
<dbReference type="SUPFAM" id="SSF103473">
    <property type="entry name" value="MFS general substrate transporter"/>
    <property type="match status" value="1"/>
</dbReference>
<dbReference type="Gene3D" id="1.20.1250.20">
    <property type="entry name" value="MFS general substrate transporter like domains"/>
    <property type="match status" value="1"/>
</dbReference>